<dbReference type="AlphaFoldDB" id="A0AAW9U2A0"/>
<name>A0AAW9U2A0_RHIML</name>
<evidence type="ECO:0000313" key="1">
    <source>
        <dbReference type="EMBL" id="MQW38163.1"/>
    </source>
</evidence>
<protein>
    <submittedName>
        <fullName evidence="1">Uncharacterized protein</fullName>
    </submittedName>
</protein>
<dbReference type="Proteomes" id="UP000429484">
    <property type="component" value="Unassembled WGS sequence"/>
</dbReference>
<dbReference type="EMBL" id="WISR01000294">
    <property type="protein sequence ID" value="MQW38163.1"/>
    <property type="molecule type" value="Genomic_DNA"/>
</dbReference>
<comment type="caution">
    <text evidence="1">The sequence shown here is derived from an EMBL/GenBank/DDBJ whole genome shotgun (WGS) entry which is preliminary data.</text>
</comment>
<accession>A0AAW9U2A0</accession>
<organism evidence="1 2">
    <name type="scientific">Rhizobium meliloti</name>
    <name type="common">Ensifer meliloti</name>
    <name type="synonym">Sinorhizobium meliloti</name>
    <dbReference type="NCBI Taxonomy" id="382"/>
    <lineage>
        <taxon>Bacteria</taxon>
        <taxon>Pseudomonadati</taxon>
        <taxon>Pseudomonadota</taxon>
        <taxon>Alphaproteobacteria</taxon>
        <taxon>Hyphomicrobiales</taxon>
        <taxon>Rhizobiaceae</taxon>
        <taxon>Sinorhizobium/Ensifer group</taxon>
        <taxon>Sinorhizobium</taxon>
    </lineage>
</organism>
<sequence length="58" mass="6335">MTAADLIKACKAFEEEHGVNELLILLNDTILARAQAAGMNIEYEDDGDDEPGAYHTVQ</sequence>
<proteinExistence type="predicted"/>
<reference evidence="1 2" key="1">
    <citation type="journal article" date="2013" name="Genome Biol.">
        <title>Comparative genomics of the core and accessory genomes of 48 Sinorhizobium strains comprising five genospecies.</title>
        <authorList>
            <person name="Sugawara M."/>
            <person name="Epstein B."/>
            <person name="Badgley B.D."/>
            <person name="Unno T."/>
            <person name="Xu L."/>
            <person name="Reese J."/>
            <person name="Gyaneshwar P."/>
            <person name="Denny R."/>
            <person name="Mudge J."/>
            <person name="Bharti A.K."/>
            <person name="Farmer A.D."/>
            <person name="May G.D."/>
            <person name="Woodward J.E."/>
            <person name="Medigue C."/>
            <person name="Vallenet D."/>
            <person name="Lajus A."/>
            <person name="Rouy Z."/>
            <person name="Martinez-Vaz B."/>
            <person name="Tiffin P."/>
            <person name="Young N.D."/>
            <person name="Sadowsky M.J."/>
        </authorList>
    </citation>
    <scope>NUCLEOTIDE SEQUENCE [LARGE SCALE GENOMIC DNA]</scope>
    <source>
        <strain evidence="1 2">N6B1</strain>
    </source>
</reference>
<gene>
    <name evidence="1" type="ORF">GHK53_36865</name>
</gene>
<dbReference type="RefSeq" id="WP_153350260.1">
    <property type="nucleotide sequence ID" value="NZ_WISR01000294.1"/>
</dbReference>
<evidence type="ECO:0000313" key="2">
    <source>
        <dbReference type="Proteomes" id="UP000429484"/>
    </source>
</evidence>